<dbReference type="Proteomes" id="UP000478052">
    <property type="component" value="Unassembled WGS sequence"/>
</dbReference>
<organism evidence="1 2">
    <name type="scientific">Aphis craccivora</name>
    <name type="common">Cowpea aphid</name>
    <dbReference type="NCBI Taxonomy" id="307492"/>
    <lineage>
        <taxon>Eukaryota</taxon>
        <taxon>Metazoa</taxon>
        <taxon>Ecdysozoa</taxon>
        <taxon>Arthropoda</taxon>
        <taxon>Hexapoda</taxon>
        <taxon>Insecta</taxon>
        <taxon>Pterygota</taxon>
        <taxon>Neoptera</taxon>
        <taxon>Paraneoptera</taxon>
        <taxon>Hemiptera</taxon>
        <taxon>Sternorrhyncha</taxon>
        <taxon>Aphidomorpha</taxon>
        <taxon>Aphidoidea</taxon>
        <taxon>Aphididae</taxon>
        <taxon>Aphidini</taxon>
        <taxon>Aphis</taxon>
        <taxon>Aphis</taxon>
    </lineage>
</organism>
<accession>A0A6G0ZJS8</accession>
<name>A0A6G0ZJS8_APHCR</name>
<dbReference type="OrthoDB" id="6619389at2759"/>
<protein>
    <submittedName>
        <fullName evidence="1">Putative transposon-derived protein F52C9.6</fullName>
    </submittedName>
</protein>
<sequence>MSGERRAKQCMMSQWRPRQRWTDQVKEDLKLLDIREGEQLAKNRELWRSVVEAAMDL</sequence>
<evidence type="ECO:0000313" key="1">
    <source>
        <dbReference type="EMBL" id="KAF0771250.1"/>
    </source>
</evidence>
<proteinExistence type="predicted"/>
<dbReference type="EMBL" id="VUJU01000318">
    <property type="protein sequence ID" value="KAF0771250.1"/>
    <property type="molecule type" value="Genomic_DNA"/>
</dbReference>
<keyword evidence="2" id="KW-1185">Reference proteome</keyword>
<reference evidence="1 2" key="1">
    <citation type="submission" date="2019-08" db="EMBL/GenBank/DDBJ databases">
        <title>Whole genome of Aphis craccivora.</title>
        <authorList>
            <person name="Voronova N.V."/>
            <person name="Shulinski R.S."/>
            <person name="Bandarenka Y.V."/>
            <person name="Zhorov D.G."/>
            <person name="Warner D."/>
        </authorList>
    </citation>
    <scope>NUCLEOTIDE SEQUENCE [LARGE SCALE GENOMIC DNA]</scope>
    <source>
        <strain evidence="1">180601</strain>
        <tissue evidence="1">Whole Body</tissue>
    </source>
</reference>
<dbReference type="AlphaFoldDB" id="A0A6G0ZJS8"/>
<evidence type="ECO:0000313" key="2">
    <source>
        <dbReference type="Proteomes" id="UP000478052"/>
    </source>
</evidence>
<comment type="caution">
    <text evidence="1">The sequence shown here is derived from an EMBL/GenBank/DDBJ whole genome shotgun (WGS) entry which is preliminary data.</text>
</comment>
<gene>
    <name evidence="1" type="ORF">FWK35_00012813</name>
</gene>